<evidence type="ECO:0000313" key="3">
    <source>
        <dbReference type="Proteomes" id="UP001058098"/>
    </source>
</evidence>
<gene>
    <name evidence="2" type="ORF">IHQ72_29465</name>
</gene>
<feature type="compositionally biased region" description="Low complexity" evidence="1">
    <location>
        <begin position="113"/>
        <end position="122"/>
    </location>
</feature>
<evidence type="ECO:0000313" key="2">
    <source>
        <dbReference type="EMBL" id="UVC14698.1"/>
    </source>
</evidence>
<feature type="compositionally biased region" description="Pro residues" evidence="1">
    <location>
        <begin position="17"/>
        <end position="32"/>
    </location>
</feature>
<evidence type="ECO:0000256" key="1">
    <source>
        <dbReference type="SAM" id="MobiDB-lite"/>
    </source>
</evidence>
<feature type="region of interest" description="Disordered" evidence="1">
    <location>
        <begin position="106"/>
        <end position="146"/>
    </location>
</feature>
<protein>
    <recommendedName>
        <fullName evidence="4">Magnesium transporter</fullName>
    </recommendedName>
</protein>
<dbReference type="EMBL" id="CP062229">
    <property type="protein sequence ID" value="UVC14698.1"/>
    <property type="molecule type" value="Genomic_DNA"/>
</dbReference>
<feature type="region of interest" description="Disordered" evidence="1">
    <location>
        <begin position="1"/>
        <end position="53"/>
    </location>
</feature>
<keyword evidence="3" id="KW-1185">Reference proteome</keyword>
<evidence type="ECO:0008006" key="4">
    <source>
        <dbReference type="Google" id="ProtNLM"/>
    </source>
</evidence>
<proteinExistence type="predicted"/>
<name>A0ABY5QUG5_9HYPH</name>
<accession>A0ABY5QUG5</accession>
<dbReference type="RefSeq" id="WP_258119083.1">
    <property type="nucleotide sequence ID" value="NZ_CP062229.1"/>
</dbReference>
<organism evidence="2 3">
    <name type="scientific">Mesorhizobium onobrychidis</name>
    <dbReference type="NCBI Taxonomy" id="2775404"/>
    <lineage>
        <taxon>Bacteria</taxon>
        <taxon>Pseudomonadati</taxon>
        <taxon>Pseudomonadota</taxon>
        <taxon>Alphaproteobacteria</taxon>
        <taxon>Hyphomicrobiales</taxon>
        <taxon>Phyllobacteriaceae</taxon>
        <taxon>Mesorhizobium</taxon>
    </lineage>
</organism>
<dbReference type="Proteomes" id="UP001058098">
    <property type="component" value="Chromosome"/>
</dbReference>
<reference evidence="2" key="1">
    <citation type="submission" date="2020-09" db="EMBL/GenBank/DDBJ databases">
        <title>Rhizobia associated with sainfoin plants.</title>
        <authorList>
            <person name="Asharfi S."/>
            <person name="Kuzmanovic N."/>
            <person name="Bunk B."/>
            <person name="Sproeer C."/>
            <person name="Becker M."/>
            <person name="Thuenen T."/>
        </authorList>
    </citation>
    <scope>NUCLEOTIDE SEQUENCE</scope>
    <source>
        <strain evidence="2">OM4</strain>
    </source>
</reference>
<sequence>MNMPMQPGQPGGGMPQPAAPPQPGGAPQPQAPQPGGAPSGLPPELQRHIDPKNPVQALLLKRLDALSDEEQEALLGGIDEGAGAALKKLLPEVGFVIDYMAQQAGGMGDEQGAEQPGGAPQPMAAPTPQQPPQPGGGMARTRLAGV</sequence>
<feature type="compositionally biased region" description="Pro residues" evidence="1">
    <location>
        <begin position="123"/>
        <end position="134"/>
    </location>
</feature>